<organism evidence="1 2">
    <name type="scientific">Tistrella mobilis (strain KA081020-065)</name>
    <dbReference type="NCBI Taxonomy" id="1110502"/>
    <lineage>
        <taxon>Bacteria</taxon>
        <taxon>Pseudomonadati</taxon>
        <taxon>Pseudomonadota</taxon>
        <taxon>Alphaproteobacteria</taxon>
        <taxon>Geminicoccales</taxon>
        <taxon>Geminicoccaceae</taxon>
        <taxon>Tistrella</taxon>
    </lineage>
</organism>
<sequence length="37" mass="3999">MTGTTSSFQGFAMRNIQRRIGLSLADAAEDARGEINL</sequence>
<keyword evidence="2" id="KW-1185">Reference proteome</keyword>
<evidence type="ECO:0000313" key="2">
    <source>
        <dbReference type="Proteomes" id="UP000005258"/>
    </source>
</evidence>
<dbReference type="Proteomes" id="UP000005258">
    <property type="component" value="Chromosome"/>
</dbReference>
<name>I3TLR8_TISMK</name>
<reference evidence="1 2" key="1">
    <citation type="journal article" date="2012" name="J. Am. Chem. Soc.">
        <title>Bacterial biosynthesis and maturation of the didemnin anti-cancer agents.</title>
        <authorList>
            <person name="Xu Y."/>
            <person name="Kersten R.D."/>
            <person name="Nam S.J."/>
            <person name="Lu L."/>
            <person name="Al-Suwailem A.M."/>
            <person name="Zheng H."/>
            <person name="Fenical W."/>
            <person name="Dorrestein P.C."/>
            <person name="Moore B.S."/>
            <person name="Qian P.Y."/>
        </authorList>
    </citation>
    <scope>NUCLEOTIDE SEQUENCE [LARGE SCALE GENOMIC DNA]</scope>
    <source>
        <strain evidence="1 2">KA081020-065</strain>
    </source>
</reference>
<evidence type="ECO:0000313" key="1">
    <source>
        <dbReference type="EMBL" id="AFK53706.1"/>
    </source>
</evidence>
<dbReference type="STRING" id="1110502.TMO_1867"/>
<accession>I3TLR8</accession>
<dbReference type="EMBL" id="CP003236">
    <property type="protein sequence ID" value="AFK53706.1"/>
    <property type="molecule type" value="Genomic_DNA"/>
</dbReference>
<dbReference type="HOGENOM" id="CLU_3349860_0_0_5"/>
<dbReference type="AlphaFoldDB" id="I3TLR8"/>
<gene>
    <name evidence="1" type="ordered locus">TMO_1867</name>
</gene>
<protein>
    <submittedName>
        <fullName evidence="1">Uncharacterized protein</fullName>
    </submittedName>
</protein>
<proteinExistence type="predicted"/>
<dbReference type="KEGG" id="tmo:TMO_1867"/>